<sequence>MVVTVPIMSAPHVWLPTYDRGLVRADLLLRIGAARLLTADPPKPCGVVVQLQGDANGPRGGAREYVVAHADTLERAEELLLELLVEIDRALAAGRSGVIEFDADDHPALVVLREVADEP</sequence>
<name>A0A495WZ57_9PSEU</name>
<proteinExistence type="predicted"/>
<keyword evidence="2" id="KW-1185">Reference proteome</keyword>
<protein>
    <submittedName>
        <fullName evidence="1">Uncharacterized protein</fullName>
    </submittedName>
</protein>
<comment type="caution">
    <text evidence="1">The sequence shown here is derived from an EMBL/GenBank/DDBJ whole genome shotgun (WGS) entry which is preliminary data.</text>
</comment>
<evidence type="ECO:0000313" key="2">
    <source>
        <dbReference type="Proteomes" id="UP000272729"/>
    </source>
</evidence>
<dbReference type="EMBL" id="RBXR01000001">
    <property type="protein sequence ID" value="RKT67141.1"/>
    <property type="molecule type" value="Genomic_DNA"/>
</dbReference>
<organism evidence="1 2">
    <name type="scientific">Saccharothrix variisporea</name>
    <dbReference type="NCBI Taxonomy" id="543527"/>
    <lineage>
        <taxon>Bacteria</taxon>
        <taxon>Bacillati</taxon>
        <taxon>Actinomycetota</taxon>
        <taxon>Actinomycetes</taxon>
        <taxon>Pseudonocardiales</taxon>
        <taxon>Pseudonocardiaceae</taxon>
        <taxon>Saccharothrix</taxon>
    </lineage>
</organism>
<dbReference type="AlphaFoldDB" id="A0A495WZ57"/>
<reference evidence="1 2" key="1">
    <citation type="submission" date="2018-10" db="EMBL/GenBank/DDBJ databases">
        <title>Sequencing the genomes of 1000 actinobacteria strains.</title>
        <authorList>
            <person name="Klenk H.-P."/>
        </authorList>
    </citation>
    <scope>NUCLEOTIDE SEQUENCE [LARGE SCALE GENOMIC DNA]</scope>
    <source>
        <strain evidence="1 2">DSM 43911</strain>
    </source>
</reference>
<accession>A0A495WZ57</accession>
<evidence type="ECO:0000313" key="1">
    <source>
        <dbReference type="EMBL" id="RKT67141.1"/>
    </source>
</evidence>
<dbReference type="Proteomes" id="UP000272729">
    <property type="component" value="Unassembled WGS sequence"/>
</dbReference>
<gene>
    <name evidence="1" type="ORF">DFJ66_0309</name>
</gene>